<dbReference type="SUPFAM" id="SSF52279">
    <property type="entry name" value="Beta-D-glucan exohydrolase, C-terminal domain"/>
    <property type="match status" value="1"/>
</dbReference>
<dbReference type="InterPro" id="IPR036881">
    <property type="entry name" value="Glyco_hydro_3_C_sf"/>
</dbReference>
<dbReference type="Pfam" id="PF00933">
    <property type="entry name" value="Glyco_hydro_3"/>
    <property type="match status" value="1"/>
</dbReference>
<dbReference type="GO" id="GO:0031222">
    <property type="term" value="P:arabinan catabolic process"/>
    <property type="evidence" value="ECO:0007669"/>
    <property type="project" value="TreeGrafter"/>
</dbReference>
<dbReference type="PANTHER" id="PTHR42721:SF1">
    <property type="entry name" value="BETA-D-XYLOSIDASE 6-RELATED"/>
    <property type="match status" value="1"/>
</dbReference>
<dbReference type="GO" id="GO:0046556">
    <property type="term" value="F:alpha-L-arabinofuranosidase activity"/>
    <property type="evidence" value="ECO:0007669"/>
    <property type="project" value="TreeGrafter"/>
</dbReference>
<keyword evidence="2" id="KW-0964">Secreted</keyword>
<dbReference type="InterPro" id="IPR044993">
    <property type="entry name" value="BXL"/>
</dbReference>
<evidence type="ECO:0000256" key="5">
    <source>
        <dbReference type="ARBA" id="ARBA00023180"/>
    </source>
</evidence>
<dbReference type="FunFam" id="3.40.50.1700:FF:000001">
    <property type="entry name" value="probable beta-D-xylosidase 2"/>
    <property type="match status" value="1"/>
</dbReference>
<dbReference type="Gene3D" id="2.60.40.10">
    <property type="entry name" value="Immunoglobulins"/>
    <property type="match status" value="1"/>
</dbReference>
<evidence type="ECO:0000256" key="6">
    <source>
        <dbReference type="ARBA" id="ARBA00023295"/>
    </source>
</evidence>
<proteinExistence type="predicted"/>
<keyword evidence="5" id="KW-0325">Glycoprotein</keyword>
<dbReference type="GO" id="GO:0005576">
    <property type="term" value="C:extracellular region"/>
    <property type="evidence" value="ECO:0007669"/>
    <property type="project" value="UniProtKB-SubCell"/>
</dbReference>
<evidence type="ECO:0000256" key="7">
    <source>
        <dbReference type="SAM" id="SignalP"/>
    </source>
</evidence>
<feature type="domain" description="Fibronectin type III-like" evidence="8">
    <location>
        <begin position="698"/>
        <end position="768"/>
    </location>
</feature>
<dbReference type="PANTHER" id="PTHR42721">
    <property type="entry name" value="SUGAR HYDROLASE-RELATED"/>
    <property type="match status" value="1"/>
</dbReference>
<dbReference type="GO" id="GO:0045493">
    <property type="term" value="P:xylan catabolic process"/>
    <property type="evidence" value="ECO:0007669"/>
    <property type="project" value="InterPro"/>
</dbReference>
<sequence length="835" mass="92595">MVEYLVSMMRRRSLLLFLLVSSAPFCFAGDADLYPKLPCEAPVYNSFAFCDTSLPIANRARALVSLLTLQEKIQQLSNTAAAVPRLGLPAFEWWSESLHGIASNGPGVAFYGSVRAATEFPQVILSAAAYNRTLWGAMARAIAVEARAMYNVGQAGLTYWAPNINIFRDPRWGRGQETPGEDPLLAAEFAVEYVKGLQGEYDTGDADGSSLMLSACCKHYTAYDLDRWDNYTRYIFNAQVNEQDMEDTYQPPFESCVKEGHASCLMCAYNQVNGVPACARADLLDKARKEWGFKGYVTSDCDAVGIIYEDQKYTSSPEDSIADVLKAGMDINCGTYLPRHTESAIRSGKAQEEDIDRALLNLFSVQLRLGIFDGKGAKKQYGHLGPDNLCTKEHRDLALEAVRQGIVLLKNAKDFLPLRKHEVNSVAIIGPGGTDTTVYGGDYTGIPCNPTSILEGIRSYVPRATFAAGCIDVPCQTMDGFDEAFAIAKDAEIVVVVAGLNLTEETEDLDRYSLLLPGKQMELIRAIGNISKKPLILVLTGGGPIDVSFAKEDPLVSSILWLGYPGEVGGQALAEVLFGDVNPGGRLPVMWYPESFTRIPMTDMNMRADPSRDYPGRTYRFYTGKQVYDFGYGLSYSKYSYKFLYVPEKITVSQSSAKDHIKSKPPHIVATKVVSTCEDVKFHVKISVFNNGHMEGSHTVLLFYRPKTSIRGAPRKQLIGFERARIRANEAAEVDILVDPCKHFSFADVQGQRILPLGTHVLMLEDLERELVIETEEFSVQNKKIEDKLGGYLVTWYPDSLTDVPMNDMSMRVDPSRGHPSHTFYTENGILIWMC</sequence>
<evidence type="ECO:0000259" key="8">
    <source>
        <dbReference type="SMART" id="SM01217"/>
    </source>
</evidence>
<keyword evidence="6" id="KW-0326">Glycosidase</keyword>
<protein>
    <recommendedName>
        <fullName evidence="8">Fibronectin type III-like domain-containing protein</fullName>
    </recommendedName>
</protein>
<evidence type="ECO:0000313" key="10">
    <source>
        <dbReference type="Proteomes" id="UP000734854"/>
    </source>
</evidence>
<dbReference type="InterPro" id="IPR017853">
    <property type="entry name" value="GH"/>
</dbReference>
<gene>
    <name evidence="9" type="ORF">ZIOFF_010397</name>
</gene>
<dbReference type="InterPro" id="IPR001764">
    <property type="entry name" value="Glyco_hydro_3_N"/>
</dbReference>
<evidence type="ECO:0000256" key="3">
    <source>
        <dbReference type="ARBA" id="ARBA00022729"/>
    </source>
</evidence>
<evidence type="ECO:0000256" key="4">
    <source>
        <dbReference type="ARBA" id="ARBA00022801"/>
    </source>
</evidence>
<dbReference type="SUPFAM" id="SSF51445">
    <property type="entry name" value="(Trans)glycosidases"/>
    <property type="match status" value="1"/>
</dbReference>
<dbReference type="SMART" id="SM01217">
    <property type="entry name" value="Fn3_like"/>
    <property type="match status" value="1"/>
</dbReference>
<evidence type="ECO:0000256" key="1">
    <source>
        <dbReference type="ARBA" id="ARBA00004613"/>
    </source>
</evidence>
<keyword evidence="10" id="KW-1185">Reference proteome</keyword>
<dbReference type="AlphaFoldDB" id="A0A8J5I494"/>
<dbReference type="Gene3D" id="3.20.20.300">
    <property type="entry name" value="Glycoside hydrolase, family 3, N-terminal domain"/>
    <property type="match status" value="1"/>
</dbReference>
<dbReference type="InterPro" id="IPR002772">
    <property type="entry name" value="Glyco_hydro_3_C"/>
</dbReference>
<keyword evidence="4" id="KW-0378">Hydrolase</keyword>
<name>A0A8J5I494_ZINOF</name>
<dbReference type="GO" id="GO:0009044">
    <property type="term" value="F:xylan 1,4-beta-xylosidase activity"/>
    <property type="evidence" value="ECO:0007669"/>
    <property type="project" value="InterPro"/>
</dbReference>
<reference evidence="9 10" key="1">
    <citation type="submission" date="2020-08" db="EMBL/GenBank/DDBJ databases">
        <title>Plant Genome Project.</title>
        <authorList>
            <person name="Zhang R.-G."/>
        </authorList>
    </citation>
    <scope>NUCLEOTIDE SEQUENCE [LARGE SCALE GENOMIC DNA]</scope>
    <source>
        <tissue evidence="9">Rhizome</tissue>
    </source>
</reference>
<comment type="caution">
    <text evidence="9">The sequence shown here is derived from an EMBL/GenBank/DDBJ whole genome shotgun (WGS) entry which is preliminary data.</text>
</comment>
<dbReference type="InterPro" id="IPR026891">
    <property type="entry name" value="Fn3-like"/>
</dbReference>
<dbReference type="EMBL" id="JACMSC010000003">
    <property type="protein sequence ID" value="KAG6528246.1"/>
    <property type="molecule type" value="Genomic_DNA"/>
</dbReference>
<keyword evidence="3 7" id="KW-0732">Signal</keyword>
<dbReference type="FunFam" id="3.20.20.300:FF:000004">
    <property type="entry name" value="probable beta-D-xylosidase 7"/>
    <property type="match status" value="1"/>
</dbReference>
<dbReference type="InterPro" id="IPR013783">
    <property type="entry name" value="Ig-like_fold"/>
</dbReference>
<evidence type="ECO:0000256" key="2">
    <source>
        <dbReference type="ARBA" id="ARBA00022525"/>
    </source>
</evidence>
<dbReference type="Proteomes" id="UP000734854">
    <property type="component" value="Unassembled WGS sequence"/>
</dbReference>
<dbReference type="Gene3D" id="3.40.50.1700">
    <property type="entry name" value="Glycoside hydrolase family 3 C-terminal domain"/>
    <property type="match status" value="1"/>
</dbReference>
<dbReference type="InterPro" id="IPR036962">
    <property type="entry name" value="Glyco_hydro_3_N_sf"/>
</dbReference>
<accession>A0A8J5I494</accession>
<feature type="signal peptide" evidence="7">
    <location>
        <begin position="1"/>
        <end position="28"/>
    </location>
</feature>
<dbReference type="Pfam" id="PF14310">
    <property type="entry name" value="Fn3-like"/>
    <property type="match status" value="1"/>
</dbReference>
<feature type="chain" id="PRO_5035183141" description="Fibronectin type III-like domain-containing protein" evidence="7">
    <location>
        <begin position="29"/>
        <end position="835"/>
    </location>
</feature>
<dbReference type="Pfam" id="PF01915">
    <property type="entry name" value="Glyco_hydro_3_C"/>
    <property type="match status" value="1"/>
</dbReference>
<organism evidence="9 10">
    <name type="scientific">Zingiber officinale</name>
    <name type="common">Ginger</name>
    <name type="synonym">Amomum zingiber</name>
    <dbReference type="NCBI Taxonomy" id="94328"/>
    <lineage>
        <taxon>Eukaryota</taxon>
        <taxon>Viridiplantae</taxon>
        <taxon>Streptophyta</taxon>
        <taxon>Embryophyta</taxon>
        <taxon>Tracheophyta</taxon>
        <taxon>Spermatophyta</taxon>
        <taxon>Magnoliopsida</taxon>
        <taxon>Liliopsida</taxon>
        <taxon>Zingiberales</taxon>
        <taxon>Zingiberaceae</taxon>
        <taxon>Zingiber</taxon>
    </lineage>
</organism>
<evidence type="ECO:0000313" key="9">
    <source>
        <dbReference type="EMBL" id="KAG6528246.1"/>
    </source>
</evidence>
<comment type="subcellular location">
    <subcellularLocation>
        <location evidence="1">Secreted</location>
    </subcellularLocation>
</comment>